<evidence type="ECO:0000313" key="1">
    <source>
        <dbReference type="EMBL" id="OBZ77759.1"/>
    </source>
</evidence>
<keyword evidence="2" id="KW-1185">Reference proteome</keyword>
<organism evidence="1 2">
    <name type="scientific">Grifola frondosa</name>
    <name type="common">Maitake</name>
    <name type="synonym">Polyporus frondosus</name>
    <dbReference type="NCBI Taxonomy" id="5627"/>
    <lineage>
        <taxon>Eukaryota</taxon>
        <taxon>Fungi</taxon>
        <taxon>Dikarya</taxon>
        <taxon>Basidiomycota</taxon>
        <taxon>Agaricomycotina</taxon>
        <taxon>Agaricomycetes</taxon>
        <taxon>Polyporales</taxon>
        <taxon>Grifolaceae</taxon>
        <taxon>Grifola</taxon>
    </lineage>
</organism>
<reference evidence="1 2" key="1">
    <citation type="submission" date="2016-03" db="EMBL/GenBank/DDBJ databases">
        <title>Whole genome sequencing of Grifola frondosa 9006-11.</title>
        <authorList>
            <person name="Min B."/>
            <person name="Park H."/>
            <person name="Kim J.-G."/>
            <person name="Cho H."/>
            <person name="Oh Y.-L."/>
            <person name="Kong W.-S."/>
            <person name="Choi I.-G."/>
        </authorList>
    </citation>
    <scope>NUCLEOTIDE SEQUENCE [LARGE SCALE GENOMIC DNA]</scope>
    <source>
        <strain evidence="1 2">9006-11</strain>
    </source>
</reference>
<sequence>MQQTHDMGDNLEGVVLLAEPVLGLSHELQLQLSAVAEPASEQHHMQLLEHSVAVVGAAELAIEKFHEL</sequence>
<protein>
    <submittedName>
        <fullName evidence="1">Uncharacterized protein</fullName>
    </submittedName>
</protein>
<dbReference type="EMBL" id="LUGG01000002">
    <property type="protein sequence ID" value="OBZ77759.1"/>
    <property type="molecule type" value="Genomic_DNA"/>
</dbReference>
<proteinExistence type="predicted"/>
<dbReference type="AlphaFoldDB" id="A0A1C7MMS3"/>
<comment type="caution">
    <text evidence="1">The sequence shown here is derived from an EMBL/GenBank/DDBJ whole genome shotgun (WGS) entry which is preliminary data.</text>
</comment>
<dbReference type="Proteomes" id="UP000092993">
    <property type="component" value="Unassembled WGS sequence"/>
</dbReference>
<accession>A0A1C7MMS3</accession>
<gene>
    <name evidence="1" type="ORF">A0H81_02875</name>
</gene>
<evidence type="ECO:0000313" key="2">
    <source>
        <dbReference type="Proteomes" id="UP000092993"/>
    </source>
</evidence>
<name>A0A1C7MMS3_GRIFR</name>